<dbReference type="Pfam" id="PF10590">
    <property type="entry name" value="PNP_phzG_C"/>
    <property type="match status" value="1"/>
</dbReference>
<organism evidence="8 9">
    <name type="scientific">Subtercola boreus</name>
    <dbReference type="NCBI Taxonomy" id="120213"/>
    <lineage>
        <taxon>Bacteria</taxon>
        <taxon>Bacillati</taxon>
        <taxon>Actinomycetota</taxon>
        <taxon>Actinomycetes</taxon>
        <taxon>Micrococcales</taxon>
        <taxon>Microbacteriaceae</taxon>
        <taxon>Subtercola</taxon>
    </lineage>
</organism>
<dbReference type="AlphaFoldDB" id="A0A3E0VXR0"/>
<feature type="domain" description="Pyridoxine 5'-phosphate oxidase dimerisation C-terminal" evidence="7">
    <location>
        <begin position="148"/>
        <end position="187"/>
    </location>
</feature>
<evidence type="ECO:0000313" key="8">
    <source>
        <dbReference type="EMBL" id="RFA14884.1"/>
    </source>
</evidence>
<keyword evidence="5" id="KW-0560">Oxidoreductase</keyword>
<comment type="caution">
    <text evidence="8">The sequence shown here is derived from an EMBL/GenBank/DDBJ whole genome shotgun (WGS) entry which is preliminary data.</text>
</comment>
<dbReference type="InterPro" id="IPR012349">
    <property type="entry name" value="Split_barrel_FMN-bd"/>
</dbReference>
<dbReference type="InterPro" id="IPR011576">
    <property type="entry name" value="Pyridox_Oxase_N"/>
</dbReference>
<dbReference type="Proteomes" id="UP000256709">
    <property type="component" value="Unassembled WGS sequence"/>
</dbReference>
<evidence type="ECO:0000256" key="1">
    <source>
        <dbReference type="ARBA" id="ARBA00001917"/>
    </source>
</evidence>
<keyword evidence="3" id="KW-0285">Flavoprotein</keyword>
<evidence type="ECO:0000259" key="6">
    <source>
        <dbReference type="Pfam" id="PF01243"/>
    </source>
</evidence>
<evidence type="ECO:0000256" key="2">
    <source>
        <dbReference type="ARBA" id="ARBA00007301"/>
    </source>
</evidence>
<evidence type="ECO:0000256" key="5">
    <source>
        <dbReference type="ARBA" id="ARBA00023002"/>
    </source>
</evidence>
<dbReference type="InterPro" id="IPR019576">
    <property type="entry name" value="Pyridoxamine_oxidase_dimer_C"/>
</dbReference>
<dbReference type="GO" id="GO:0010181">
    <property type="term" value="F:FMN binding"/>
    <property type="evidence" value="ECO:0007669"/>
    <property type="project" value="InterPro"/>
</dbReference>
<dbReference type="EMBL" id="NBXA01000011">
    <property type="protein sequence ID" value="RFA14884.1"/>
    <property type="molecule type" value="Genomic_DNA"/>
</dbReference>
<dbReference type="GO" id="GO:0008615">
    <property type="term" value="P:pyridoxine biosynthetic process"/>
    <property type="evidence" value="ECO:0007669"/>
    <property type="project" value="InterPro"/>
</dbReference>
<evidence type="ECO:0000259" key="7">
    <source>
        <dbReference type="Pfam" id="PF10590"/>
    </source>
</evidence>
<dbReference type="Gene3D" id="2.30.110.10">
    <property type="entry name" value="Electron Transport, Fmn-binding Protein, Chain A"/>
    <property type="match status" value="1"/>
</dbReference>
<feature type="domain" description="Pyridoxamine 5'-phosphate oxidase N-terminal" evidence="6">
    <location>
        <begin position="21"/>
        <end position="99"/>
    </location>
</feature>
<dbReference type="GO" id="GO:0004733">
    <property type="term" value="F:pyridoxamine phosphate oxidase activity"/>
    <property type="evidence" value="ECO:0007669"/>
    <property type="project" value="InterPro"/>
</dbReference>
<evidence type="ECO:0000256" key="4">
    <source>
        <dbReference type="ARBA" id="ARBA00022643"/>
    </source>
</evidence>
<accession>A0A3E0VXR0</accession>
<reference evidence="8 9" key="1">
    <citation type="submission" date="2017-04" db="EMBL/GenBank/DDBJ databases">
        <title>Comparative genome analysis of Subtercola boreus.</title>
        <authorList>
            <person name="Cho Y.-J."/>
            <person name="Cho A."/>
            <person name="Kim O.-S."/>
            <person name="Lee J.-I."/>
        </authorList>
    </citation>
    <scope>NUCLEOTIDE SEQUENCE [LARGE SCALE GENOMIC DNA]</scope>
    <source>
        <strain evidence="8 9">P27444</strain>
    </source>
</reference>
<comment type="cofactor">
    <cofactor evidence="1">
        <name>FMN</name>
        <dbReference type="ChEBI" id="CHEBI:58210"/>
    </cofactor>
</comment>
<dbReference type="SUPFAM" id="SSF50475">
    <property type="entry name" value="FMN-binding split barrel"/>
    <property type="match status" value="1"/>
</dbReference>
<evidence type="ECO:0000256" key="3">
    <source>
        <dbReference type="ARBA" id="ARBA00022630"/>
    </source>
</evidence>
<proteinExistence type="inferred from homology"/>
<evidence type="ECO:0000313" key="9">
    <source>
        <dbReference type="Proteomes" id="UP000256709"/>
    </source>
</evidence>
<gene>
    <name evidence="8" type="ORF">B7R21_05510</name>
</gene>
<dbReference type="InterPro" id="IPR000659">
    <property type="entry name" value="Pyridox_Oxase"/>
</dbReference>
<dbReference type="Pfam" id="PF01243">
    <property type="entry name" value="PNPOx_N"/>
    <property type="match status" value="1"/>
</dbReference>
<protein>
    <recommendedName>
        <fullName evidence="10">Pyridoxine 5'-phosphate oxidase</fullName>
    </recommendedName>
</protein>
<sequence length="189" mass="20793">MGPFGDVLAGWLPANDDPVRPLVALSSIGLDGYPDVRHVLLSEFDDSGFSFHTDSRSRKIAELTALPRASFTVAWPELGRQLTVAGDTEPADEASLARVYAKRSPYLQVLAQLNDPAFAQLPLDDRLTRWAAFTASHEPGSLTPPETWVGILLRPRRVTLWHGRPDTASQRTEYTREADGSWTTVTLPG</sequence>
<name>A0A3E0VXR0_9MICO</name>
<keyword evidence="4" id="KW-0288">FMN</keyword>
<comment type="similarity">
    <text evidence="2">Belongs to the pyridoxamine 5'-phosphate oxidase family.</text>
</comment>
<dbReference type="PANTHER" id="PTHR10851">
    <property type="entry name" value="PYRIDOXINE-5-PHOSPHATE OXIDASE"/>
    <property type="match status" value="1"/>
</dbReference>
<dbReference type="PANTHER" id="PTHR10851:SF0">
    <property type="entry name" value="PYRIDOXINE-5'-PHOSPHATE OXIDASE"/>
    <property type="match status" value="1"/>
</dbReference>
<dbReference type="OrthoDB" id="9780392at2"/>
<dbReference type="RefSeq" id="WP_116282255.1">
    <property type="nucleotide sequence ID" value="NZ_NBXA01000011.1"/>
</dbReference>
<evidence type="ECO:0008006" key="10">
    <source>
        <dbReference type="Google" id="ProtNLM"/>
    </source>
</evidence>